<dbReference type="NCBIfam" id="NF007141">
    <property type="entry name" value="PRK09585.1-5"/>
    <property type="match status" value="1"/>
</dbReference>
<dbReference type="InterPro" id="IPR005338">
    <property type="entry name" value="Anhydro_N_Ac-Mur_kinase"/>
</dbReference>
<dbReference type="GO" id="GO:0009254">
    <property type="term" value="P:peptidoglycan turnover"/>
    <property type="evidence" value="ECO:0007669"/>
    <property type="project" value="UniProtKB-UniRule"/>
</dbReference>
<dbReference type="UniPathway" id="UPA00544"/>
<keyword evidence="1" id="KW-0119">Carbohydrate metabolism</keyword>
<protein>
    <recommendedName>
        <fullName evidence="1">Anhydro-N-acetylmuramic acid kinase</fullName>
        <ecNumber evidence="1">2.7.1.170</ecNumber>
    </recommendedName>
    <alternativeName>
        <fullName evidence="1">AnhMurNAc kinase</fullName>
    </alternativeName>
</protein>
<comment type="catalytic activity">
    <reaction evidence="1">
        <text>1,6-anhydro-N-acetyl-beta-muramate + ATP + H2O = N-acetyl-D-muramate 6-phosphate + ADP + H(+)</text>
        <dbReference type="Rhea" id="RHEA:24952"/>
        <dbReference type="ChEBI" id="CHEBI:15377"/>
        <dbReference type="ChEBI" id="CHEBI:15378"/>
        <dbReference type="ChEBI" id="CHEBI:30616"/>
        <dbReference type="ChEBI" id="CHEBI:58690"/>
        <dbReference type="ChEBI" id="CHEBI:58722"/>
        <dbReference type="ChEBI" id="CHEBI:456216"/>
        <dbReference type="EC" id="2.7.1.170"/>
    </reaction>
</comment>
<comment type="caution">
    <text evidence="2">The sequence shown here is derived from an EMBL/GenBank/DDBJ whole genome shotgun (WGS) entry which is preliminary data.</text>
</comment>
<dbReference type="GO" id="GO:0016301">
    <property type="term" value="F:kinase activity"/>
    <property type="evidence" value="ECO:0007669"/>
    <property type="project" value="UniProtKB-KW"/>
</dbReference>
<comment type="similarity">
    <text evidence="1">Belongs to the anhydro-N-acetylmuramic acid kinase family.</text>
</comment>
<dbReference type="PANTHER" id="PTHR30605">
    <property type="entry name" value="ANHYDRO-N-ACETYLMURAMIC ACID KINASE"/>
    <property type="match status" value="1"/>
</dbReference>
<reference evidence="2 3" key="1">
    <citation type="submission" date="2017-08" db="EMBL/GenBank/DDBJ databases">
        <title>Infants hospitalized years apart are colonized by the same room-sourced microbial strains.</title>
        <authorList>
            <person name="Brooks B."/>
            <person name="Olm M.R."/>
            <person name="Firek B.A."/>
            <person name="Baker R."/>
            <person name="Thomas B.C."/>
            <person name="Morowitz M.J."/>
            <person name="Banfield J.F."/>
        </authorList>
    </citation>
    <scope>NUCLEOTIDE SEQUENCE [LARGE SCALE GENOMIC DNA]</scope>
    <source>
        <strain evidence="2">S2_006_000_R2_64</strain>
    </source>
</reference>
<feature type="binding site" evidence="1">
    <location>
        <begin position="22"/>
        <end position="29"/>
    </location>
    <ligand>
        <name>ATP</name>
        <dbReference type="ChEBI" id="CHEBI:30616"/>
    </ligand>
</feature>
<dbReference type="InterPro" id="IPR043129">
    <property type="entry name" value="ATPase_NBD"/>
</dbReference>
<keyword evidence="1" id="KW-0547">Nucleotide-binding</keyword>
<keyword evidence="1" id="KW-0808">Transferase</keyword>
<comment type="pathway">
    <text evidence="1">Cell wall biogenesis; peptidoglycan recycling.</text>
</comment>
<dbReference type="Proteomes" id="UP000249739">
    <property type="component" value="Unassembled WGS sequence"/>
</dbReference>
<keyword evidence="1 2" id="KW-0418">Kinase</keyword>
<keyword evidence="1" id="KW-0067">ATP-binding</keyword>
<dbReference type="GO" id="GO:0016773">
    <property type="term" value="F:phosphotransferase activity, alcohol group as acceptor"/>
    <property type="evidence" value="ECO:0007669"/>
    <property type="project" value="UniProtKB-UniRule"/>
</dbReference>
<dbReference type="SUPFAM" id="SSF53067">
    <property type="entry name" value="Actin-like ATPase domain"/>
    <property type="match status" value="1"/>
</dbReference>
<dbReference type="EC" id="2.7.1.170" evidence="1"/>
<dbReference type="GO" id="GO:0097175">
    <property type="term" value="P:1,6-anhydro-N-acetyl-beta-muramic acid catabolic process"/>
    <property type="evidence" value="ECO:0007669"/>
    <property type="project" value="UniProtKB-UniRule"/>
</dbReference>
<dbReference type="GO" id="GO:0005524">
    <property type="term" value="F:ATP binding"/>
    <property type="evidence" value="ECO:0007669"/>
    <property type="project" value="UniProtKB-UniRule"/>
</dbReference>
<dbReference type="UniPathway" id="UPA00343"/>
<dbReference type="EMBL" id="QFOT01000034">
    <property type="protein sequence ID" value="PZP56203.1"/>
    <property type="molecule type" value="Genomic_DNA"/>
</dbReference>
<comment type="function">
    <text evidence="1">Catalyzes the specific phosphorylation of 1,6-anhydro-N-acetylmuramic acid (anhMurNAc) with the simultaneous cleavage of the 1,6-anhydro ring, generating MurNAc-6-P. Is required for the utilization of anhMurNAc either imported from the medium or derived from its own cell wall murein, and thus plays a role in cell wall recycling.</text>
</comment>
<sequence length="385" mass="42174">MNDHQNPRVYKGVYKAIGLMSGTSLDGVDVALLETDGKSIVKPGATHYVPYPPELKDEVRACFGKTVPDDYTKTAEEKITLLQAQAVKEFLRNEELQPEDIDVIGFHGQTVTHKPKEGFTWQLGAGAILAHETGINVVDQFRINDVREGGEGAPLIPLYHQALARQKSNLFPVVFLNIGGVSNVTWIGESEDDILAFDTGPGNALMDDFMKQNFEQSYDFAGEKAKTGTADEALLRKWMTSDYLERSPPKSLDRGFLPAKGKKINADMNVWDISGVWHLSPEDAMATLSAFTAETIAASRDHFPALAKAWYVCGGGRHNEFLMTLLSAKMDVSVRSINELGYDGDSIEAEGFAYLAVRHLLDLPLSLPTTTGVKTPCKGGTLHKA</sequence>
<evidence type="ECO:0000313" key="2">
    <source>
        <dbReference type="EMBL" id="PZP56203.1"/>
    </source>
</evidence>
<dbReference type="Pfam" id="PF03702">
    <property type="entry name" value="AnmK"/>
    <property type="match status" value="1"/>
</dbReference>
<accession>A0A2W5FME6</accession>
<name>A0A2W5FME6_9BACT</name>
<dbReference type="HAMAP" id="MF_01270">
    <property type="entry name" value="AnhMurNAc_kinase"/>
    <property type="match status" value="1"/>
</dbReference>
<organism evidence="2 3">
    <name type="scientific">Micavibrio aeruginosavorus</name>
    <dbReference type="NCBI Taxonomy" id="349221"/>
    <lineage>
        <taxon>Bacteria</taxon>
        <taxon>Pseudomonadati</taxon>
        <taxon>Bdellovibrionota</taxon>
        <taxon>Bdellovibrionia</taxon>
        <taxon>Bdellovibrionales</taxon>
        <taxon>Pseudobdellovibrionaceae</taxon>
        <taxon>Micavibrio</taxon>
    </lineage>
</organism>
<gene>
    <name evidence="1" type="primary">anmK</name>
    <name evidence="2" type="ORF">DI586_04515</name>
</gene>
<dbReference type="PANTHER" id="PTHR30605:SF0">
    <property type="entry name" value="ANHYDRO-N-ACETYLMURAMIC ACID KINASE"/>
    <property type="match status" value="1"/>
</dbReference>
<dbReference type="AlphaFoldDB" id="A0A2W5FME6"/>
<comment type="pathway">
    <text evidence="1">Amino-sugar metabolism; 1,6-anhydro-N-acetylmuramate degradation.</text>
</comment>
<dbReference type="Gene3D" id="3.30.420.40">
    <property type="match status" value="2"/>
</dbReference>
<proteinExistence type="inferred from homology"/>
<dbReference type="GO" id="GO:0006040">
    <property type="term" value="P:amino sugar metabolic process"/>
    <property type="evidence" value="ECO:0007669"/>
    <property type="project" value="InterPro"/>
</dbReference>
<evidence type="ECO:0000256" key="1">
    <source>
        <dbReference type="HAMAP-Rule" id="MF_01270"/>
    </source>
</evidence>
<evidence type="ECO:0000313" key="3">
    <source>
        <dbReference type="Proteomes" id="UP000249739"/>
    </source>
</evidence>